<dbReference type="CTD" id="42585"/>
<dbReference type="InterPro" id="IPR006623">
    <property type="entry name" value="THEG"/>
</dbReference>
<evidence type="ECO:0000313" key="4">
    <source>
        <dbReference type="RefSeq" id="XP_024944794.1"/>
    </source>
</evidence>
<dbReference type="PANTHER" id="PTHR15901:SF16">
    <property type="entry name" value="TESTICULAR HAPLOID EXPRESSED GENE PROTEIN"/>
    <property type="match status" value="1"/>
</dbReference>
<proteinExistence type="predicted"/>
<organism evidence="2 3">
    <name type="scientific">Cephus cinctus</name>
    <name type="common">Wheat stem sawfly</name>
    <dbReference type="NCBI Taxonomy" id="211228"/>
    <lineage>
        <taxon>Eukaryota</taxon>
        <taxon>Metazoa</taxon>
        <taxon>Ecdysozoa</taxon>
        <taxon>Arthropoda</taxon>
        <taxon>Hexapoda</taxon>
        <taxon>Insecta</taxon>
        <taxon>Pterygota</taxon>
        <taxon>Neoptera</taxon>
        <taxon>Endopterygota</taxon>
        <taxon>Hymenoptera</taxon>
        <taxon>Cephoidea</taxon>
        <taxon>Cephidae</taxon>
        <taxon>Cephus</taxon>
    </lineage>
</organism>
<evidence type="ECO:0000313" key="3">
    <source>
        <dbReference type="RefSeq" id="XP_024944793.1"/>
    </source>
</evidence>
<dbReference type="PANTHER" id="PTHR15901">
    <property type="entry name" value="TESTICULAR HAPLOID EXPRESSED GENE PROTEIN"/>
    <property type="match status" value="1"/>
</dbReference>
<protein>
    <submittedName>
        <fullName evidence="3 4">Uncharacterized protein LOC107271754</fullName>
    </submittedName>
</protein>
<keyword evidence="1" id="KW-0677">Repeat</keyword>
<dbReference type="RefSeq" id="XP_024944794.1">
    <property type="nucleotide sequence ID" value="XM_025089026.1"/>
</dbReference>
<dbReference type="SMART" id="SM00705">
    <property type="entry name" value="THEG"/>
    <property type="match status" value="7"/>
</dbReference>
<keyword evidence="2" id="KW-1185">Reference proteome</keyword>
<gene>
    <name evidence="3 4" type="primary">LOC107271754</name>
</gene>
<name>A0AAJ7W4Z7_CEPCN</name>
<dbReference type="Pfam" id="PF14912">
    <property type="entry name" value="THEG"/>
    <property type="match status" value="3"/>
</dbReference>
<dbReference type="Proteomes" id="UP000694920">
    <property type="component" value="Unplaced"/>
</dbReference>
<evidence type="ECO:0000313" key="2">
    <source>
        <dbReference type="Proteomes" id="UP000694920"/>
    </source>
</evidence>
<reference evidence="3 4" key="1">
    <citation type="submission" date="2025-04" db="UniProtKB">
        <authorList>
            <consortium name="RefSeq"/>
        </authorList>
    </citation>
    <scope>IDENTIFICATION</scope>
</reference>
<dbReference type="KEGG" id="ccin:107271754"/>
<accession>A0AAJ7W4Z7</accession>
<dbReference type="InterPro" id="IPR042401">
    <property type="entry name" value="SPMAP2-like"/>
</dbReference>
<dbReference type="AlphaFoldDB" id="A0AAJ7W4Z7"/>
<sequence length="321" mass="36491">MLSKRVKYALAHLSHHQHIARLARPNLRRVQKGDRNILTSAFVVPRAALKCRPSKRIKIMSQPRNVNKKFDPTKAATGYPRIHPKTLNAQTSKRTVDLALPKRSIVVATKTFATGNKTMTIIIKDLLSRIHNSRYQKYRMLCNALARQRAAREAKQRKKLHMALSKPEDWTRHKEVLKRLAEPKPIPTPRVHTRGKWRKFDPTRVEFLSMPVTKDSPESRDPFKVPPSALTYVITKRIKEIAFKKNPPEYIPPKIPGAVSPAAVKAVASPRTIILAKPAVRPAGVETDLKEDAFSVPRQALKARCPPRIRRLARPKTYGKS</sequence>
<dbReference type="GeneID" id="107271754"/>
<dbReference type="RefSeq" id="XP_024944793.1">
    <property type="nucleotide sequence ID" value="XM_025089025.1"/>
</dbReference>
<evidence type="ECO:0000256" key="1">
    <source>
        <dbReference type="ARBA" id="ARBA00022737"/>
    </source>
</evidence>